<dbReference type="SMART" id="SM00671">
    <property type="entry name" value="SEL1"/>
    <property type="match status" value="1"/>
</dbReference>
<dbReference type="SUPFAM" id="SSF81901">
    <property type="entry name" value="HCP-like"/>
    <property type="match status" value="1"/>
</dbReference>
<dbReference type="AlphaFoldDB" id="A0A2N7VW73"/>
<name>A0A2N7VW73_9BURK</name>
<dbReference type="EMBL" id="PNYB01000016">
    <property type="protein sequence ID" value="PMS21396.1"/>
    <property type="molecule type" value="Genomic_DNA"/>
</dbReference>
<organism evidence="3 4">
    <name type="scientific">Trinickia soli</name>
    <dbReference type="NCBI Taxonomy" id="380675"/>
    <lineage>
        <taxon>Bacteria</taxon>
        <taxon>Pseudomonadati</taxon>
        <taxon>Pseudomonadota</taxon>
        <taxon>Betaproteobacteria</taxon>
        <taxon>Burkholderiales</taxon>
        <taxon>Burkholderiaceae</taxon>
        <taxon>Trinickia</taxon>
    </lineage>
</organism>
<evidence type="ECO:0000256" key="1">
    <source>
        <dbReference type="SAM" id="MobiDB-lite"/>
    </source>
</evidence>
<comment type="caution">
    <text evidence="3">The sequence shown here is derived from an EMBL/GenBank/DDBJ whole genome shotgun (WGS) entry which is preliminary data.</text>
</comment>
<dbReference type="PANTHER" id="PTHR11102:SF160">
    <property type="entry name" value="ERAD-ASSOCIATED E3 UBIQUITIN-PROTEIN LIGASE COMPONENT HRD3"/>
    <property type="match status" value="1"/>
</dbReference>
<accession>A0A2N7VW73</accession>
<dbReference type="InterPro" id="IPR006597">
    <property type="entry name" value="Sel1-like"/>
</dbReference>
<dbReference type="InterPro" id="IPR050767">
    <property type="entry name" value="Sel1_AlgK"/>
</dbReference>
<evidence type="ECO:0000259" key="2">
    <source>
        <dbReference type="Pfam" id="PF19933"/>
    </source>
</evidence>
<feature type="compositionally biased region" description="Polar residues" evidence="1">
    <location>
        <begin position="319"/>
        <end position="334"/>
    </location>
</feature>
<protein>
    <recommendedName>
        <fullName evidence="2">DUF6396 domain-containing protein</fullName>
    </recommendedName>
</protein>
<dbReference type="Gene3D" id="1.25.40.10">
    <property type="entry name" value="Tetratricopeptide repeat domain"/>
    <property type="match status" value="1"/>
</dbReference>
<gene>
    <name evidence="3" type="ORF">C0Z19_18365</name>
</gene>
<dbReference type="Proteomes" id="UP000235347">
    <property type="component" value="Unassembled WGS sequence"/>
</dbReference>
<sequence length="417" mass="45693">MPSGRPNENEVRQNLAFSCTHESSHLPALNADADKLFMYARYLQKQSDPADFDDIMRYYRIAAAYGHYKANINAQLLIGQGLVVSPEGQKEAVDLAMQAVREGIPGGYYDVGHYLEIGYGVEQDVPAAMRYIRKAADLGNPEAQAYVAAQLNPVNMAPQIARQMWQCAAEQGYGDAASTLGVVLKVDGNYAGAVSALQLGVQAGDVQAAYILEQGFDGPAPSDRVRYLALSKDVERSRRYGMIREFISRNDGRSPNLPDIDKIVPLPPGPLPAWDGTFEWEKERAAAKPPEKPSDDLVNRMAKEKNLDPATGLPLSDTPAKTSETKQQPSTVANQADRLPLGTVALTGDKCPEDGVWCANLGERQAANAQRRFAKGDTLPPLSIQAPRQFAILDRWMGTREQTENVVWQLVSYSDNV</sequence>
<dbReference type="PANTHER" id="PTHR11102">
    <property type="entry name" value="SEL-1-LIKE PROTEIN"/>
    <property type="match status" value="1"/>
</dbReference>
<dbReference type="InterPro" id="IPR045653">
    <property type="entry name" value="DUF6396"/>
</dbReference>
<dbReference type="InterPro" id="IPR011990">
    <property type="entry name" value="TPR-like_helical_dom_sf"/>
</dbReference>
<dbReference type="Pfam" id="PF19933">
    <property type="entry name" value="DUF6396"/>
    <property type="match status" value="1"/>
</dbReference>
<keyword evidence="4" id="KW-1185">Reference proteome</keyword>
<feature type="region of interest" description="Disordered" evidence="1">
    <location>
        <begin position="305"/>
        <end position="337"/>
    </location>
</feature>
<feature type="domain" description="DUF6396" evidence="2">
    <location>
        <begin position="208"/>
        <end position="315"/>
    </location>
</feature>
<evidence type="ECO:0000313" key="4">
    <source>
        <dbReference type="Proteomes" id="UP000235347"/>
    </source>
</evidence>
<evidence type="ECO:0000313" key="3">
    <source>
        <dbReference type="EMBL" id="PMS21396.1"/>
    </source>
</evidence>
<reference evidence="3 4" key="1">
    <citation type="submission" date="2018-01" db="EMBL/GenBank/DDBJ databases">
        <title>Whole genome analyses suggest that Burkholderia sensu lato contains two further novel genera in the rhizoxinica-symbiotica group Mycetohabitans gen. nov., and Trinickia gen. nov.: implications for the evolution of diazotrophy and nodulation in the Burkholderiaceae.</title>
        <authorList>
            <person name="Estrada-de los Santos P."/>
            <person name="Palmer M."/>
            <person name="Chavez-Ramirez B."/>
            <person name="Beukes C."/>
            <person name="Steenkamp E.T."/>
            <person name="Hirsch A.M."/>
            <person name="Manyaka P."/>
            <person name="Maluk M."/>
            <person name="Lafos M."/>
            <person name="Crook M."/>
            <person name="Gross E."/>
            <person name="Simon M.F."/>
            <person name="Bueno dos Reis Junior F."/>
            <person name="Poole P.S."/>
            <person name="Venter S.N."/>
            <person name="James E.K."/>
        </authorList>
    </citation>
    <scope>NUCLEOTIDE SEQUENCE [LARGE SCALE GENOMIC DNA]</scope>
    <source>
        <strain evidence="3 4">GP25-8</strain>
    </source>
</reference>
<proteinExistence type="predicted"/>